<reference evidence="2 3" key="1">
    <citation type="submission" date="2020-04" db="EMBL/GenBank/DDBJ databases">
        <title>Description of novel Gluconacetobacter.</title>
        <authorList>
            <person name="Sombolestani A."/>
        </authorList>
    </citation>
    <scope>NUCLEOTIDE SEQUENCE [LARGE SCALE GENOMIC DNA]</scope>
    <source>
        <strain evidence="2 3">LMG 21311</strain>
    </source>
</reference>
<feature type="compositionally biased region" description="Basic and acidic residues" evidence="1">
    <location>
        <begin position="717"/>
        <end position="728"/>
    </location>
</feature>
<dbReference type="Proteomes" id="UP000555756">
    <property type="component" value="Unassembled WGS sequence"/>
</dbReference>
<feature type="region of interest" description="Disordered" evidence="1">
    <location>
        <begin position="588"/>
        <end position="625"/>
    </location>
</feature>
<dbReference type="AlphaFoldDB" id="A0A7W4JUV3"/>
<feature type="compositionally biased region" description="Polar residues" evidence="1">
    <location>
        <begin position="737"/>
        <end position="747"/>
    </location>
</feature>
<proteinExistence type="predicted"/>
<keyword evidence="3" id="KW-1185">Reference proteome</keyword>
<dbReference type="PRINTS" id="PR01217">
    <property type="entry name" value="PRICHEXTENSN"/>
</dbReference>
<feature type="compositionally biased region" description="Pro residues" evidence="1">
    <location>
        <begin position="671"/>
        <end position="684"/>
    </location>
</feature>
<feature type="region of interest" description="Disordered" evidence="1">
    <location>
        <begin position="670"/>
        <end position="747"/>
    </location>
</feature>
<name>A0A7W4JUV3_9PROT</name>
<dbReference type="GO" id="GO:0005886">
    <property type="term" value="C:plasma membrane"/>
    <property type="evidence" value="ECO:0007669"/>
    <property type="project" value="TreeGrafter"/>
</dbReference>
<accession>A0A7W4JUV3</accession>
<dbReference type="PANTHER" id="PTHR30441">
    <property type="entry name" value="DUF748 DOMAIN-CONTAINING PROTEIN"/>
    <property type="match status" value="1"/>
</dbReference>
<feature type="region of interest" description="Disordered" evidence="1">
    <location>
        <begin position="408"/>
        <end position="430"/>
    </location>
</feature>
<dbReference type="GO" id="GO:0090313">
    <property type="term" value="P:regulation of protein targeting to membrane"/>
    <property type="evidence" value="ECO:0007669"/>
    <property type="project" value="TreeGrafter"/>
</dbReference>
<dbReference type="RefSeq" id="WP_183120402.1">
    <property type="nucleotide sequence ID" value="NZ_JABEQF010000014.1"/>
</dbReference>
<gene>
    <name evidence="2" type="ORF">HLH34_15100</name>
</gene>
<sequence>MLDLAVLVLICVLVLLPWSWDWFVPLIDSRATALLNRRTTIAHLHVRPGRVVILTLDGLTIGQPWGFEDEGRPFATARQVVIWFDLWTYLHQHRMSFPLVAVDTPRVSVVRRADGTDNITADAPSAATGQPALPDIGDLRVTNGRMDVTDARRGVDLTVGVYTTPPDNADPEGPRGRIVADLHGTYDGRPVDGHLVSGGPLTLARSDRPYPITLMVHGGRTLAALEGTLVNPLALAGAPVSVHMSGHVSGPDLSLLSSLTGLPIPNTPAYSAAGAVDYDGATLRVDDLRGKLGSSDLDGTLRLDLHAAVPALEADLHSLHVDLKDLAGLLAATDAADLLRDLSFAAPFPVARLRAIKGRLRYRAAQITRHATRLDHVEADIALHDGALDLRRLAAGLDGGTLSGAMALTPADPPDETASETASETAPGAATEVASETATGAATGAGITARLLIDATHLDLARLTRAVADTTGADMPGVKGIVGGHARLDATGLSAAGLLAHGTGRLALALDRGGDLFALLPALLGLPIGRPVLSALGFPKPTDTRCLIADLPLRDGLLSVATLLDTDAGRTLGRGTADLRRDTLDYTLATQPARPRPTPPDTAQTVSSPDTARITGPLANPSILPGAETASARAAAGGPDLVTLAPALLATLQPGSGVASACTRTLRAALPAPPAAPPPTPRPIAPASHPTPRKPPPARPARHPSARRPPPPVAKPEPADPHRLDAPEIRAIWMARQSRTPQPGNRP</sequence>
<evidence type="ECO:0000256" key="1">
    <source>
        <dbReference type="SAM" id="MobiDB-lite"/>
    </source>
</evidence>
<dbReference type="InterPro" id="IPR052894">
    <property type="entry name" value="AsmA-related"/>
</dbReference>
<dbReference type="EMBL" id="JABEQF010000014">
    <property type="protein sequence ID" value="MBB2191273.1"/>
    <property type="molecule type" value="Genomic_DNA"/>
</dbReference>
<evidence type="ECO:0000313" key="2">
    <source>
        <dbReference type="EMBL" id="MBB2191273.1"/>
    </source>
</evidence>
<comment type="caution">
    <text evidence="2">The sequence shown here is derived from an EMBL/GenBank/DDBJ whole genome shotgun (WGS) entry which is preliminary data.</text>
</comment>
<organism evidence="2 3">
    <name type="scientific">Gluconacetobacter azotocaptans</name>
    <dbReference type="NCBI Taxonomy" id="142834"/>
    <lineage>
        <taxon>Bacteria</taxon>
        <taxon>Pseudomonadati</taxon>
        <taxon>Pseudomonadota</taxon>
        <taxon>Alphaproteobacteria</taxon>
        <taxon>Acetobacterales</taxon>
        <taxon>Acetobacteraceae</taxon>
        <taxon>Gluconacetobacter</taxon>
    </lineage>
</organism>
<dbReference type="PANTHER" id="PTHR30441:SF4">
    <property type="entry name" value="PROTEIN ASMA"/>
    <property type="match status" value="1"/>
</dbReference>
<protein>
    <submittedName>
        <fullName evidence="2">AsmA family protein</fullName>
    </submittedName>
</protein>
<evidence type="ECO:0000313" key="3">
    <source>
        <dbReference type="Proteomes" id="UP000555756"/>
    </source>
</evidence>